<dbReference type="EC" id="2.3.1.-" evidence="2"/>
<dbReference type="Pfam" id="PF00583">
    <property type="entry name" value="Acetyltransf_1"/>
    <property type="match status" value="1"/>
</dbReference>
<proteinExistence type="predicted"/>
<dbReference type="Gene3D" id="3.40.630.30">
    <property type="match status" value="1"/>
</dbReference>
<dbReference type="CDD" id="cd04301">
    <property type="entry name" value="NAT_SF"/>
    <property type="match status" value="1"/>
</dbReference>
<dbReference type="RefSeq" id="WP_378294852.1">
    <property type="nucleotide sequence ID" value="NZ_JBHULE010000035.1"/>
</dbReference>
<dbReference type="SUPFAM" id="SSF55729">
    <property type="entry name" value="Acyl-CoA N-acyltransferases (Nat)"/>
    <property type="match status" value="1"/>
</dbReference>
<keyword evidence="2" id="KW-0808">Transferase</keyword>
<dbReference type="EMBL" id="JBHULE010000035">
    <property type="protein sequence ID" value="MFD2565003.1"/>
    <property type="molecule type" value="Genomic_DNA"/>
</dbReference>
<feature type="domain" description="N-acetyltransferase" evidence="1">
    <location>
        <begin position="1"/>
        <end position="88"/>
    </location>
</feature>
<accession>A0ABW5LM59</accession>
<evidence type="ECO:0000313" key="2">
    <source>
        <dbReference type="EMBL" id="MFD2565003.1"/>
    </source>
</evidence>
<keyword evidence="2" id="KW-0012">Acyltransferase</keyword>
<dbReference type="PROSITE" id="PS51186">
    <property type="entry name" value="GNAT"/>
    <property type="match status" value="1"/>
</dbReference>
<dbReference type="InterPro" id="IPR000182">
    <property type="entry name" value="GNAT_dom"/>
</dbReference>
<dbReference type="Proteomes" id="UP001597319">
    <property type="component" value="Unassembled WGS sequence"/>
</dbReference>
<sequence length="88" mass="10772">MVIHRLVIDPKYQAKAYARKLMDFAEKFANENNYSSIRLDTYSQNKRVIDFYEKRKYFIRGNVNFPERKYIFHCIEKEIITSYSKVYN</sequence>
<dbReference type="InterPro" id="IPR016181">
    <property type="entry name" value="Acyl_CoA_acyltransferase"/>
</dbReference>
<evidence type="ECO:0000313" key="3">
    <source>
        <dbReference type="Proteomes" id="UP001597319"/>
    </source>
</evidence>
<dbReference type="GO" id="GO:0016746">
    <property type="term" value="F:acyltransferase activity"/>
    <property type="evidence" value="ECO:0007669"/>
    <property type="project" value="UniProtKB-KW"/>
</dbReference>
<reference evidence="3" key="1">
    <citation type="journal article" date="2019" name="Int. J. Syst. Evol. Microbiol.">
        <title>The Global Catalogue of Microorganisms (GCM) 10K type strain sequencing project: providing services to taxonomists for standard genome sequencing and annotation.</title>
        <authorList>
            <consortium name="The Broad Institute Genomics Platform"/>
            <consortium name="The Broad Institute Genome Sequencing Center for Infectious Disease"/>
            <person name="Wu L."/>
            <person name="Ma J."/>
        </authorList>
    </citation>
    <scope>NUCLEOTIDE SEQUENCE [LARGE SCALE GENOMIC DNA]</scope>
    <source>
        <strain evidence="3">KCTC 52274</strain>
    </source>
</reference>
<keyword evidence="3" id="KW-1185">Reference proteome</keyword>
<name>A0ABW5LM59_9FLAO</name>
<gene>
    <name evidence="2" type="ORF">ACFSR1_20160</name>
</gene>
<comment type="caution">
    <text evidence="2">The sequence shown here is derived from an EMBL/GenBank/DDBJ whole genome shotgun (WGS) entry which is preliminary data.</text>
</comment>
<organism evidence="2 3">
    <name type="scientific">Aquimarina rubra</name>
    <dbReference type="NCBI Taxonomy" id="1920033"/>
    <lineage>
        <taxon>Bacteria</taxon>
        <taxon>Pseudomonadati</taxon>
        <taxon>Bacteroidota</taxon>
        <taxon>Flavobacteriia</taxon>
        <taxon>Flavobacteriales</taxon>
        <taxon>Flavobacteriaceae</taxon>
        <taxon>Aquimarina</taxon>
    </lineage>
</organism>
<evidence type="ECO:0000259" key="1">
    <source>
        <dbReference type="PROSITE" id="PS51186"/>
    </source>
</evidence>
<protein>
    <submittedName>
        <fullName evidence="2">GNAT family N-acetyltransferase</fullName>
        <ecNumber evidence="2">2.3.1.-</ecNumber>
    </submittedName>
</protein>